<evidence type="ECO:0000313" key="3">
    <source>
        <dbReference type="WBParaSite" id="MBELARI_LOCUS8704"/>
    </source>
</evidence>
<keyword evidence="1" id="KW-0732">Signal</keyword>
<dbReference type="WBParaSite" id="MBELARI_LOCUS8836">
    <property type="protein sequence ID" value="MBELARI_LOCUS8836"/>
    <property type="gene ID" value="MBELARI_LOCUS8836"/>
</dbReference>
<keyword evidence="2" id="KW-1185">Reference proteome</keyword>
<evidence type="ECO:0000313" key="4">
    <source>
        <dbReference type="WBParaSite" id="MBELARI_LOCUS8836"/>
    </source>
</evidence>
<proteinExistence type="predicted"/>
<dbReference type="AlphaFoldDB" id="A0AAF3FRH0"/>
<sequence length="244" mass="27432">MLLTTVLLLAAIFGGAEAVCDAVKFDMCQQAFAKDIGVNVTLDWTKPLQLQTAIQNAYINGLNGKQGLVGVCNAYNLFMFCLYNDGFTYRECFDPIWLLTINNTVVSPLDAQQYVGVMAQVSYQCGAGFYPAIDNWACVQSAYQNQNSTLTGCVNTFFINSRGNPDRTCEYFKTGLSCYENAFRFCHDEIMYYGCESFRIQAVNSYPGCKDACQVRQNYGLPGMKIVNSERYVKYEERMKNSNV</sequence>
<organism evidence="2 3">
    <name type="scientific">Mesorhabditis belari</name>
    <dbReference type="NCBI Taxonomy" id="2138241"/>
    <lineage>
        <taxon>Eukaryota</taxon>
        <taxon>Metazoa</taxon>
        <taxon>Ecdysozoa</taxon>
        <taxon>Nematoda</taxon>
        <taxon>Chromadorea</taxon>
        <taxon>Rhabditida</taxon>
        <taxon>Rhabditina</taxon>
        <taxon>Rhabditomorpha</taxon>
        <taxon>Rhabditoidea</taxon>
        <taxon>Rhabditidae</taxon>
        <taxon>Mesorhabditinae</taxon>
        <taxon>Mesorhabditis</taxon>
    </lineage>
</organism>
<dbReference type="PANTHER" id="PTHR34311">
    <property type="entry name" value="PROTEIN CBG21698-RELATED"/>
    <property type="match status" value="1"/>
</dbReference>
<protein>
    <submittedName>
        <fullName evidence="3 4">Uncharacterized protein</fullName>
    </submittedName>
</protein>
<feature type="chain" id="PRO_5041856503" evidence="1">
    <location>
        <begin position="19"/>
        <end position="244"/>
    </location>
</feature>
<evidence type="ECO:0000313" key="2">
    <source>
        <dbReference type="Proteomes" id="UP000887575"/>
    </source>
</evidence>
<dbReference type="WBParaSite" id="MBELARI_LOCUS8704">
    <property type="protein sequence ID" value="MBELARI_LOCUS8704"/>
    <property type="gene ID" value="MBELARI_LOCUS8704"/>
</dbReference>
<dbReference type="PANTHER" id="PTHR34311:SF7">
    <property type="entry name" value="NEMATODE SPECIFIC PEPTIDE FAMILY"/>
    <property type="match status" value="1"/>
</dbReference>
<dbReference type="Proteomes" id="UP000887575">
    <property type="component" value="Unassembled WGS sequence"/>
</dbReference>
<reference evidence="3 4" key="1">
    <citation type="submission" date="2024-02" db="UniProtKB">
        <authorList>
            <consortium name="WormBaseParasite"/>
        </authorList>
    </citation>
    <scope>IDENTIFICATION</scope>
</reference>
<feature type="signal peptide" evidence="1">
    <location>
        <begin position="1"/>
        <end position="18"/>
    </location>
</feature>
<name>A0AAF3FRH0_9BILA</name>
<accession>A0AAF3FRH0</accession>
<evidence type="ECO:0000256" key="1">
    <source>
        <dbReference type="SAM" id="SignalP"/>
    </source>
</evidence>